<dbReference type="PROSITE" id="PS50222">
    <property type="entry name" value="EF_HAND_2"/>
    <property type="match status" value="2"/>
</dbReference>
<evidence type="ECO:0000256" key="9">
    <source>
        <dbReference type="ARBA" id="ARBA00022723"/>
    </source>
</evidence>
<keyword evidence="12" id="KW-0653">Protein transport</keyword>
<dbReference type="Pfam" id="PF13499">
    <property type="entry name" value="EF-hand_7"/>
    <property type="match status" value="1"/>
</dbReference>
<evidence type="ECO:0000259" key="18">
    <source>
        <dbReference type="PROSITE" id="PS50222"/>
    </source>
</evidence>
<dbReference type="GO" id="GO:0005886">
    <property type="term" value="C:plasma membrane"/>
    <property type="evidence" value="ECO:0007669"/>
    <property type="project" value="UniProtKB-SubCell"/>
</dbReference>
<evidence type="ECO:0000256" key="17">
    <source>
        <dbReference type="SAM" id="MobiDB-lite"/>
    </source>
</evidence>
<name>A0A7R9IVF7_TIMCA</name>
<evidence type="ECO:0000256" key="12">
    <source>
        <dbReference type="ARBA" id="ARBA00022927"/>
    </source>
</evidence>
<feature type="region of interest" description="Disordered" evidence="17">
    <location>
        <begin position="140"/>
        <end position="181"/>
    </location>
</feature>
<dbReference type="SUPFAM" id="SSF47473">
    <property type="entry name" value="EF-hand"/>
    <property type="match status" value="1"/>
</dbReference>
<dbReference type="PANTHER" id="PTHR46002">
    <property type="entry name" value="EG:114D9.1 PROTEIN-RELATED"/>
    <property type="match status" value="1"/>
</dbReference>
<dbReference type="Gene3D" id="1.10.238.10">
    <property type="entry name" value="EF-hand"/>
    <property type="match status" value="1"/>
</dbReference>
<keyword evidence="6" id="KW-0963">Cytoplasm</keyword>
<evidence type="ECO:0000256" key="15">
    <source>
        <dbReference type="ARBA" id="ARBA00023288"/>
    </source>
</evidence>
<dbReference type="GO" id="GO:0005634">
    <property type="term" value="C:nucleus"/>
    <property type="evidence" value="ECO:0007669"/>
    <property type="project" value="UniProtKB-SubCell"/>
</dbReference>
<proteinExistence type="inferred from homology"/>
<dbReference type="CDD" id="cd00051">
    <property type="entry name" value="EFh"/>
    <property type="match status" value="1"/>
</dbReference>
<evidence type="ECO:0000256" key="3">
    <source>
        <dbReference type="ARBA" id="ARBA00004496"/>
    </source>
</evidence>
<dbReference type="SMART" id="SM00054">
    <property type="entry name" value="EFh"/>
    <property type="match status" value="2"/>
</dbReference>
<reference evidence="19" key="1">
    <citation type="submission" date="2020-11" db="EMBL/GenBank/DDBJ databases">
        <authorList>
            <person name="Tran Van P."/>
        </authorList>
    </citation>
    <scope>NUCLEOTIDE SEQUENCE</scope>
</reference>
<evidence type="ECO:0000256" key="1">
    <source>
        <dbReference type="ARBA" id="ARBA00004123"/>
    </source>
</evidence>
<evidence type="ECO:0000256" key="7">
    <source>
        <dbReference type="ARBA" id="ARBA00022553"/>
    </source>
</evidence>
<protein>
    <submittedName>
        <fullName evidence="19">(California timema) hypothetical protein</fullName>
    </submittedName>
</protein>
<keyword evidence="13" id="KW-0472">Membrane</keyword>
<feature type="domain" description="EF-hand" evidence="18">
    <location>
        <begin position="653"/>
        <end position="688"/>
    </location>
</feature>
<keyword evidence="7" id="KW-0597">Phosphoprotein</keyword>
<keyword evidence="10" id="KW-0677">Repeat</keyword>
<evidence type="ECO:0000256" key="4">
    <source>
        <dbReference type="ARBA" id="ARBA00022448"/>
    </source>
</evidence>
<keyword evidence="8" id="KW-0519">Myristate</keyword>
<dbReference type="InterPro" id="IPR018247">
    <property type="entry name" value="EF_Hand_1_Ca_BS"/>
</dbReference>
<evidence type="ECO:0000256" key="14">
    <source>
        <dbReference type="ARBA" id="ARBA00023242"/>
    </source>
</evidence>
<dbReference type="InterPro" id="IPR011992">
    <property type="entry name" value="EF-hand-dom_pair"/>
</dbReference>
<comment type="similarity">
    <text evidence="16">Belongs to the calcineurin regulatory subunit family. CHP subfamily.</text>
</comment>
<keyword evidence="14" id="KW-0539">Nucleus</keyword>
<comment type="subcellular location">
    <subcellularLocation>
        <location evidence="2">Cell membrane</location>
    </subcellularLocation>
    <subcellularLocation>
        <location evidence="3">Cytoplasm</location>
    </subcellularLocation>
    <subcellularLocation>
        <location evidence="1">Nucleus</location>
    </subcellularLocation>
</comment>
<keyword evidence="15" id="KW-0449">Lipoprotein</keyword>
<dbReference type="GO" id="GO:0005737">
    <property type="term" value="C:cytoplasm"/>
    <property type="evidence" value="ECO:0007669"/>
    <property type="project" value="UniProtKB-SubCell"/>
</dbReference>
<dbReference type="GO" id="GO:0015031">
    <property type="term" value="P:protein transport"/>
    <property type="evidence" value="ECO:0007669"/>
    <property type="project" value="UniProtKB-KW"/>
</dbReference>
<keyword evidence="9" id="KW-0479">Metal-binding</keyword>
<dbReference type="AlphaFoldDB" id="A0A7R9IVF7"/>
<evidence type="ECO:0000313" key="19">
    <source>
        <dbReference type="EMBL" id="CAD7567426.1"/>
    </source>
</evidence>
<evidence type="ECO:0000256" key="5">
    <source>
        <dbReference type="ARBA" id="ARBA00022475"/>
    </source>
</evidence>
<dbReference type="GO" id="GO:0005509">
    <property type="term" value="F:calcium ion binding"/>
    <property type="evidence" value="ECO:0007669"/>
    <property type="project" value="InterPro"/>
</dbReference>
<feature type="domain" description="EF-hand" evidence="18">
    <location>
        <begin position="612"/>
        <end position="647"/>
    </location>
</feature>
<evidence type="ECO:0000256" key="8">
    <source>
        <dbReference type="ARBA" id="ARBA00022707"/>
    </source>
</evidence>
<dbReference type="EMBL" id="OE179087">
    <property type="protein sequence ID" value="CAD7567426.1"/>
    <property type="molecule type" value="Genomic_DNA"/>
</dbReference>
<sequence>MVFLHCSSVNLTKVVIKGESSQTRLENRFLEFGGFPNVLHGLAEFHQERIENMRLPQMQLHPVIAVEQMPLMNEPALPHQHHMHHHLHHHHHLHQLTPQNQRLPPHQVQNGVAHNPHLPPGTQPQCCAVNNPDAQLQCPFYNPNLPHNPRPQRPAAHNPYLHPNPRPQRPAIRNPYLHPNHPINNNLQHYHHHPYDLVRRYKANAVKAKKVPRMFGSLHLKVLLQVPFSTVNFNGSSLLRTKHLPITGFLEHLRSDLENIIDLLSMDRWLKSGSLKKTIKTSATVPPVAMEASTANSVEEDGAVSNARIAGQDEGFLDESVTAEEFHDKIKENCWVVNPYSAVSEKPACLTSHHQNIRALAIGITLLTLDSIHITTICRTISLTLFLLDLTCDPTIKCVILLQPDPNCSTNICQTSPVVATGPNLQLNCCQADVSSGASCNVSIAEPGSWEMHLFLHVWSFREGGGFGADSWPISAFGLASVFDLIWKESVRRGHWPINMGNRSSLLLREEEINQIQEETGCMYKTLFSAVTPNQIERLYSRFTSLDRGDCGTLSREDFLRIPELAINPLGDRIVHAFFEEGASDRVNFRQFMQVLAHFRPIKKGRDNRLNSREQKLKFAFKMYDLDNDEKISRDELLAILHMMVGANISEEQLTSIAERTILEADHNGDQMISFEEFCTALERTDVEQKMSIRFLN</sequence>
<evidence type="ECO:0000256" key="11">
    <source>
        <dbReference type="ARBA" id="ARBA00022837"/>
    </source>
</evidence>
<evidence type="ECO:0000256" key="13">
    <source>
        <dbReference type="ARBA" id="ARBA00023136"/>
    </source>
</evidence>
<evidence type="ECO:0000256" key="6">
    <source>
        <dbReference type="ARBA" id="ARBA00022490"/>
    </source>
</evidence>
<keyword evidence="5" id="KW-1003">Cell membrane</keyword>
<keyword evidence="4" id="KW-0813">Transport</keyword>
<evidence type="ECO:0000256" key="10">
    <source>
        <dbReference type="ARBA" id="ARBA00022737"/>
    </source>
</evidence>
<evidence type="ECO:0000256" key="2">
    <source>
        <dbReference type="ARBA" id="ARBA00004236"/>
    </source>
</evidence>
<evidence type="ECO:0000256" key="16">
    <source>
        <dbReference type="ARBA" id="ARBA00038164"/>
    </source>
</evidence>
<gene>
    <name evidence="19" type="ORF">TCMB3V08_LOCUS227</name>
</gene>
<dbReference type="PROSITE" id="PS00018">
    <property type="entry name" value="EF_HAND_1"/>
    <property type="match status" value="1"/>
</dbReference>
<accession>A0A7R9IVF7</accession>
<dbReference type="InterPro" id="IPR051875">
    <property type="entry name" value="Calcineurin_B_homologous"/>
</dbReference>
<organism evidence="19">
    <name type="scientific">Timema californicum</name>
    <name type="common">California timema</name>
    <name type="synonym">Walking stick</name>
    <dbReference type="NCBI Taxonomy" id="61474"/>
    <lineage>
        <taxon>Eukaryota</taxon>
        <taxon>Metazoa</taxon>
        <taxon>Ecdysozoa</taxon>
        <taxon>Arthropoda</taxon>
        <taxon>Hexapoda</taxon>
        <taxon>Insecta</taxon>
        <taxon>Pterygota</taxon>
        <taxon>Neoptera</taxon>
        <taxon>Polyneoptera</taxon>
        <taxon>Phasmatodea</taxon>
        <taxon>Timematodea</taxon>
        <taxon>Timematoidea</taxon>
        <taxon>Timematidae</taxon>
        <taxon>Timema</taxon>
    </lineage>
</organism>
<keyword evidence="11" id="KW-0106">Calcium</keyword>
<dbReference type="InterPro" id="IPR002048">
    <property type="entry name" value="EF_hand_dom"/>
</dbReference>